<dbReference type="InterPro" id="IPR010039">
    <property type="entry name" value="EcbF_BcbF"/>
</dbReference>
<evidence type="ECO:0000313" key="2">
    <source>
        <dbReference type="Proteomes" id="UP000504724"/>
    </source>
</evidence>
<dbReference type="AlphaFoldDB" id="A0A7D4SNT8"/>
<dbReference type="EMBL" id="CP054020">
    <property type="protein sequence ID" value="QKI89781.1"/>
    <property type="molecule type" value="Genomic_DNA"/>
</dbReference>
<organism evidence="1 2">
    <name type="scientific">Thiomicrorhabdus xiamenensis</name>
    <dbReference type="NCBI Taxonomy" id="2739063"/>
    <lineage>
        <taxon>Bacteria</taxon>
        <taxon>Pseudomonadati</taxon>
        <taxon>Pseudomonadota</taxon>
        <taxon>Gammaproteobacteria</taxon>
        <taxon>Thiotrichales</taxon>
        <taxon>Piscirickettsiaceae</taxon>
        <taxon>Thiomicrorhabdus</taxon>
    </lineage>
</organism>
<dbReference type="Pfam" id="PF08282">
    <property type="entry name" value="Hydrolase_3"/>
    <property type="match status" value="1"/>
</dbReference>
<dbReference type="InterPro" id="IPR023214">
    <property type="entry name" value="HAD_sf"/>
</dbReference>
<dbReference type="Gene3D" id="3.40.50.1000">
    <property type="entry name" value="HAD superfamily/HAD-like"/>
    <property type="match status" value="1"/>
</dbReference>
<dbReference type="GO" id="GO:0016787">
    <property type="term" value="F:hydrolase activity"/>
    <property type="evidence" value="ECO:0007669"/>
    <property type="project" value="UniProtKB-KW"/>
</dbReference>
<keyword evidence="2" id="KW-1185">Reference proteome</keyword>
<dbReference type="SUPFAM" id="SSF56784">
    <property type="entry name" value="HAD-like"/>
    <property type="match status" value="1"/>
</dbReference>
<evidence type="ECO:0000313" key="1">
    <source>
        <dbReference type="EMBL" id="QKI89781.1"/>
    </source>
</evidence>
<proteinExistence type="predicted"/>
<dbReference type="Proteomes" id="UP000504724">
    <property type="component" value="Chromosome"/>
</dbReference>
<sequence>MKRIVIDLDGTLTIDEQTGYPEKPLNQDVFEACRKYKKLGFEIVVSTSRNMRTFDGNVGKINVHTLPGIIEWLEKHKVPYDEIHVGKPWCGFDGFYVDDKSIRPSEFASLSYDEIKELLAKENPFKDGGNK</sequence>
<dbReference type="NCBIfam" id="TIGR01689">
    <property type="entry name" value="EcbF-BcbF"/>
    <property type="match status" value="1"/>
</dbReference>
<reference evidence="1 2" key="1">
    <citation type="submission" date="2020-05" db="EMBL/GenBank/DDBJ databases">
        <title>Thiomicrorhabdus sediminis sp.nov. and Thiomicrorhabdus xiamenensis sp.nov., novel sulfur-oxidizing bacteria isolated from coastal sediment.</title>
        <authorList>
            <person name="Liu X."/>
        </authorList>
    </citation>
    <scope>NUCLEOTIDE SEQUENCE [LARGE SCALE GENOMIC DNA]</scope>
    <source>
        <strain evidence="1 2">G2</strain>
    </source>
</reference>
<accession>A0A7D4SNT8</accession>
<name>A0A7D4SNT8_9GAMM</name>
<dbReference type="RefSeq" id="WP_173285910.1">
    <property type="nucleotide sequence ID" value="NZ_CP054020.1"/>
</dbReference>
<protein>
    <submittedName>
        <fullName evidence="1">HAD hydrolase family protein</fullName>
    </submittedName>
</protein>
<dbReference type="InterPro" id="IPR036412">
    <property type="entry name" value="HAD-like_sf"/>
</dbReference>
<gene>
    <name evidence="1" type="ORF">HQN79_09445</name>
</gene>
<dbReference type="KEGG" id="txa:HQN79_09445"/>
<keyword evidence="1" id="KW-0378">Hydrolase</keyword>